<proteinExistence type="predicted"/>
<dbReference type="eggNOG" id="ENOG502ZQHA">
    <property type="taxonomic scope" value="Bacteria"/>
</dbReference>
<dbReference type="EMBL" id="AM286690">
    <property type="protein sequence ID" value="CAL18058.1"/>
    <property type="molecule type" value="Genomic_DNA"/>
</dbReference>
<evidence type="ECO:0000313" key="3">
    <source>
        <dbReference type="Proteomes" id="UP000008871"/>
    </source>
</evidence>
<evidence type="ECO:0000256" key="1">
    <source>
        <dbReference type="SAM" id="Phobius"/>
    </source>
</evidence>
<dbReference type="Proteomes" id="UP000008871">
    <property type="component" value="Chromosome"/>
</dbReference>
<sequence>MLNTFLQFYVDHQWLALPLAMLSAVGVGILWMGWLTLMLTAFGQRLWLWGFAILLLPVPASQCFALRHPTMNPWANRLVMWGLLISLPMLVLTGWWAWVALTQPSPVP</sequence>
<dbReference type="OrthoDB" id="6079700at2"/>
<reference evidence="2 3" key="1">
    <citation type="journal article" date="2006" name="Nat. Biotechnol.">
        <title>Genome sequence of the ubiquitous hydrocarbon-degrading marine bacterium Alcanivorax borkumensis.</title>
        <authorList>
            <person name="Schneiker S."/>
            <person name="Martins dos Santos V.A.P."/>
            <person name="Bartels D."/>
            <person name="Bekel T."/>
            <person name="Brecht M."/>
            <person name="Buhrmester J."/>
            <person name="Chernikova T.N."/>
            <person name="Denaro R."/>
            <person name="Ferrer M."/>
            <person name="Gertler C."/>
            <person name="Goesmann A."/>
            <person name="Golyshina O.V."/>
            <person name="Kaminski F."/>
            <person name="Khachane A.N."/>
            <person name="Lang S."/>
            <person name="Linke B."/>
            <person name="McHardy A.C."/>
            <person name="Meyer F."/>
            <person name="Nechitaylo T."/>
            <person name="Puehler A."/>
            <person name="Regenhardt D."/>
            <person name="Rupp O."/>
            <person name="Sabirova J.S."/>
            <person name="Selbitschka W."/>
            <person name="Yakimov M.M."/>
            <person name="Timmis K.N."/>
            <person name="Vorhoelter F.-J."/>
            <person name="Weidner S."/>
            <person name="Kaiser O."/>
            <person name="Golyshin P.N."/>
        </authorList>
    </citation>
    <scope>NUCLEOTIDE SEQUENCE [LARGE SCALE GENOMIC DNA]</scope>
    <source>
        <strain evidence="3">ATCC 700651 / DSM 11573 / NCIMB 13689 / SK2</strain>
    </source>
</reference>
<feature type="transmembrane region" description="Helical" evidence="1">
    <location>
        <begin position="78"/>
        <end position="98"/>
    </location>
</feature>
<accession>Q0VL90</accession>
<dbReference type="AlphaFoldDB" id="Q0VL90"/>
<keyword evidence="1" id="KW-1133">Transmembrane helix</keyword>
<protein>
    <submittedName>
        <fullName evidence="2">Uncharacterized protein</fullName>
    </submittedName>
</protein>
<evidence type="ECO:0000313" key="2">
    <source>
        <dbReference type="EMBL" id="CAL18058.1"/>
    </source>
</evidence>
<feature type="transmembrane region" description="Helical" evidence="1">
    <location>
        <begin position="46"/>
        <end position="66"/>
    </location>
</feature>
<dbReference type="KEGG" id="abo:ABO_2610"/>
<dbReference type="HOGENOM" id="CLU_2191397_0_0_6"/>
<gene>
    <name evidence="2" type="ordered locus">ABO_2610</name>
</gene>
<dbReference type="RefSeq" id="WP_011589881.1">
    <property type="nucleotide sequence ID" value="NC_008260.1"/>
</dbReference>
<feature type="transmembrane region" description="Helical" evidence="1">
    <location>
        <begin position="12"/>
        <end position="34"/>
    </location>
</feature>
<name>Q0VL90_ALCBS</name>
<keyword evidence="1" id="KW-0812">Transmembrane</keyword>
<keyword evidence="1" id="KW-0472">Membrane</keyword>
<organism evidence="2 3">
    <name type="scientific">Alcanivorax borkumensis (strain ATCC 700651 / DSM 11573 / NCIMB 13689 / SK2)</name>
    <dbReference type="NCBI Taxonomy" id="393595"/>
    <lineage>
        <taxon>Bacteria</taxon>
        <taxon>Pseudomonadati</taxon>
        <taxon>Pseudomonadota</taxon>
        <taxon>Gammaproteobacteria</taxon>
        <taxon>Oceanospirillales</taxon>
        <taxon>Alcanivoracaceae</taxon>
        <taxon>Alcanivorax</taxon>
    </lineage>
</organism>
<keyword evidence="3" id="KW-1185">Reference proteome</keyword>